<gene>
    <name evidence="1" type="ORF">ACFQNG_09610</name>
</gene>
<protein>
    <submittedName>
        <fullName evidence="1">Uncharacterized protein</fullName>
    </submittedName>
</protein>
<organism evidence="1 2">
    <name type="scientific">Laceyella putida</name>
    <dbReference type="NCBI Taxonomy" id="110101"/>
    <lineage>
        <taxon>Bacteria</taxon>
        <taxon>Bacillati</taxon>
        <taxon>Bacillota</taxon>
        <taxon>Bacilli</taxon>
        <taxon>Bacillales</taxon>
        <taxon>Thermoactinomycetaceae</taxon>
        <taxon>Laceyella</taxon>
    </lineage>
</organism>
<accession>A0ABW2RKQ4</accession>
<evidence type="ECO:0000313" key="2">
    <source>
        <dbReference type="Proteomes" id="UP001596500"/>
    </source>
</evidence>
<dbReference type="EMBL" id="JBHTBW010000021">
    <property type="protein sequence ID" value="MFC7441414.1"/>
    <property type="molecule type" value="Genomic_DNA"/>
</dbReference>
<dbReference type="Proteomes" id="UP001596500">
    <property type="component" value="Unassembled WGS sequence"/>
</dbReference>
<proteinExistence type="predicted"/>
<reference evidence="2" key="1">
    <citation type="journal article" date="2019" name="Int. J. Syst. Evol. Microbiol.">
        <title>The Global Catalogue of Microorganisms (GCM) 10K type strain sequencing project: providing services to taxonomists for standard genome sequencing and annotation.</title>
        <authorList>
            <consortium name="The Broad Institute Genomics Platform"/>
            <consortium name="The Broad Institute Genome Sequencing Center for Infectious Disease"/>
            <person name="Wu L."/>
            <person name="Ma J."/>
        </authorList>
    </citation>
    <scope>NUCLEOTIDE SEQUENCE [LARGE SCALE GENOMIC DNA]</scope>
    <source>
        <strain evidence="2">CGMCC 1.12942</strain>
    </source>
</reference>
<dbReference type="Gene3D" id="3.30.2320.80">
    <property type="match status" value="1"/>
</dbReference>
<dbReference type="RefSeq" id="WP_379864702.1">
    <property type="nucleotide sequence ID" value="NZ_JBHTBW010000021.1"/>
</dbReference>
<name>A0ABW2RKQ4_9BACL</name>
<comment type="caution">
    <text evidence="1">The sequence shown here is derived from an EMBL/GenBank/DDBJ whole genome shotgun (WGS) entry which is preliminary data.</text>
</comment>
<evidence type="ECO:0000313" key="1">
    <source>
        <dbReference type="EMBL" id="MFC7441414.1"/>
    </source>
</evidence>
<keyword evidence="2" id="KW-1185">Reference proteome</keyword>
<sequence>MGWGKDAEWKFKCDNCGKEWTDKSVDATKCPLCKYDSTRNWTGDKE</sequence>
<dbReference type="SUPFAM" id="SSF57802">
    <property type="entry name" value="Rubredoxin-like"/>
    <property type="match status" value="1"/>
</dbReference>